<protein>
    <submittedName>
        <fullName evidence="1">Uncharacterized protein</fullName>
    </submittedName>
</protein>
<reference evidence="1 2" key="1">
    <citation type="submission" date="2017-05" db="EMBL/GenBank/DDBJ databases">
        <authorList>
            <person name="Varghese N."/>
            <person name="Submissions S."/>
        </authorList>
    </citation>
    <scope>NUCLEOTIDE SEQUENCE [LARGE SCALE GENOMIC DNA]</scope>
    <source>
        <strain evidence="1 2">DSM 45474</strain>
    </source>
</reference>
<keyword evidence="2" id="KW-1185">Reference proteome</keyword>
<name>A0A521E9B9_9BACL</name>
<dbReference type="AlphaFoldDB" id="A0A521E9B9"/>
<sequence>MSLDILLYQNSSLVNRESFTESLHEALFKKNRNWASYLTLRRLHDYYRVIGQKGD</sequence>
<proteinExistence type="predicted"/>
<evidence type="ECO:0000313" key="2">
    <source>
        <dbReference type="Proteomes" id="UP000315636"/>
    </source>
</evidence>
<dbReference type="EMBL" id="FXTI01000008">
    <property type="protein sequence ID" value="SMO79760.1"/>
    <property type="molecule type" value="Genomic_DNA"/>
</dbReference>
<accession>A0A521E9B9</accession>
<organism evidence="1 2">
    <name type="scientific">Melghirimyces algeriensis</name>
    <dbReference type="NCBI Taxonomy" id="910412"/>
    <lineage>
        <taxon>Bacteria</taxon>
        <taxon>Bacillati</taxon>
        <taxon>Bacillota</taxon>
        <taxon>Bacilli</taxon>
        <taxon>Bacillales</taxon>
        <taxon>Thermoactinomycetaceae</taxon>
        <taxon>Melghirimyces</taxon>
    </lineage>
</organism>
<dbReference type="Proteomes" id="UP000315636">
    <property type="component" value="Unassembled WGS sequence"/>
</dbReference>
<gene>
    <name evidence="1" type="ORF">SAMN06264849_10853</name>
</gene>
<evidence type="ECO:0000313" key="1">
    <source>
        <dbReference type="EMBL" id="SMO79760.1"/>
    </source>
</evidence>